<keyword evidence="3" id="KW-1185">Reference proteome</keyword>
<dbReference type="EMBL" id="JAUJDW010000185">
    <property type="protein sequence ID" value="KAK0615541.1"/>
    <property type="molecule type" value="Genomic_DNA"/>
</dbReference>
<protein>
    <submittedName>
        <fullName evidence="2">Sterigmatocystin biosynthesis monooxygenase stcW</fullName>
    </submittedName>
</protein>
<organism evidence="2 3">
    <name type="scientific">Lasiodiplodia hormozganensis</name>
    <dbReference type="NCBI Taxonomy" id="869390"/>
    <lineage>
        <taxon>Eukaryota</taxon>
        <taxon>Fungi</taxon>
        <taxon>Dikarya</taxon>
        <taxon>Ascomycota</taxon>
        <taxon>Pezizomycotina</taxon>
        <taxon>Dothideomycetes</taxon>
        <taxon>Dothideomycetes incertae sedis</taxon>
        <taxon>Botryosphaeriales</taxon>
        <taxon>Botryosphaeriaceae</taxon>
        <taxon>Lasiodiplodia</taxon>
    </lineage>
</organism>
<feature type="non-terminal residue" evidence="2">
    <location>
        <position position="1"/>
    </location>
</feature>
<dbReference type="AlphaFoldDB" id="A0AA39WHL5"/>
<evidence type="ECO:0000256" key="1">
    <source>
        <dbReference type="ARBA" id="ARBA00010139"/>
    </source>
</evidence>
<dbReference type="GO" id="GO:0004497">
    <property type="term" value="F:monooxygenase activity"/>
    <property type="evidence" value="ECO:0007669"/>
    <property type="project" value="UniProtKB-KW"/>
</dbReference>
<dbReference type="InterPro" id="IPR051209">
    <property type="entry name" value="FAD-bind_Monooxygenase_sf"/>
</dbReference>
<name>A0AA39WHL5_9PEZI</name>
<dbReference type="Gene3D" id="3.50.50.60">
    <property type="entry name" value="FAD/NAD(P)-binding domain"/>
    <property type="match status" value="1"/>
</dbReference>
<accession>A0AA39WHL5</accession>
<proteinExistence type="inferred from homology"/>
<comment type="similarity">
    <text evidence="1">Belongs to the FAD-binding monooxygenase family.</text>
</comment>
<sequence length="130" mass="14193">FLGPNAPIGHGSVFTLTEHIAAYITRIIQKCQTEGIATIEPAARAVAELGAHIDAFMPRTAWAGSCRSWYKGGTADGPVTALHPGSRLHFFRMLRGGFRGEDWVYTYEGWMKGNRFGYLGNGFAAEEVEG</sequence>
<dbReference type="PANTHER" id="PTHR42877">
    <property type="entry name" value="L-ORNITHINE N(5)-MONOOXYGENASE-RELATED"/>
    <property type="match status" value="1"/>
</dbReference>
<dbReference type="Proteomes" id="UP001175001">
    <property type="component" value="Unassembled WGS sequence"/>
</dbReference>
<keyword evidence="2" id="KW-0503">Monooxygenase</keyword>
<dbReference type="PANTHER" id="PTHR42877:SF12">
    <property type="entry name" value="MONOOXYGENASE"/>
    <property type="match status" value="1"/>
</dbReference>
<keyword evidence="2" id="KW-0560">Oxidoreductase</keyword>
<dbReference type="InterPro" id="IPR036188">
    <property type="entry name" value="FAD/NAD-bd_sf"/>
</dbReference>
<comment type="caution">
    <text evidence="2">The sequence shown here is derived from an EMBL/GenBank/DDBJ whole genome shotgun (WGS) entry which is preliminary data.</text>
</comment>
<evidence type="ECO:0000313" key="3">
    <source>
        <dbReference type="Proteomes" id="UP001175001"/>
    </source>
</evidence>
<evidence type="ECO:0000313" key="2">
    <source>
        <dbReference type="EMBL" id="KAK0615541.1"/>
    </source>
</evidence>
<gene>
    <name evidence="2" type="primary">stcW_1</name>
    <name evidence="2" type="ORF">DIS24_g11714</name>
</gene>
<reference evidence="2" key="1">
    <citation type="submission" date="2023-06" db="EMBL/GenBank/DDBJ databases">
        <title>Multi-omics analyses reveal the molecular pathogenesis toolkit of Lasiodiplodia hormozganensis, a cross-kingdom pathogen.</title>
        <authorList>
            <person name="Felix C."/>
            <person name="Meneses R."/>
            <person name="Goncalves M.F.M."/>
            <person name="Tilleman L."/>
            <person name="Duarte A.S."/>
            <person name="Jorrin-Novo J.V."/>
            <person name="Van De Peer Y."/>
            <person name="Deforce D."/>
            <person name="Van Nieuwerburgh F."/>
            <person name="Esteves A.C."/>
            <person name="Alves A."/>
        </authorList>
    </citation>
    <scope>NUCLEOTIDE SEQUENCE</scope>
    <source>
        <strain evidence="2">CBS 339.90</strain>
    </source>
</reference>